<feature type="domain" description="Peptidoglycan binding-like" evidence="2">
    <location>
        <begin position="103"/>
        <end position="145"/>
    </location>
</feature>
<proteinExistence type="predicted"/>
<dbReference type="PROSITE" id="PS51257">
    <property type="entry name" value="PROKAR_LIPOPROTEIN"/>
    <property type="match status" value="1"/>
</dbReference>
<sequence>MRARTISALLVLLASCGAQVPVSAPETLDLSAEAIPGDAARQPEGPAGACWGRDTIPAVIETVTVTQRLADGSYRSESRQRMVSDTRTVWVRTPCYDQLTPDTILTLQRALRARGYYLGALDGVLSPETMTAIRRFQADHGLDTTVLSLKAAQMLGLVLTPVQ</sequence>
<keyword evidence="4" id="KW-1185">Reference proteome</keyword>
<dbReference type="SUPFAM" id="SSF47090">
    <property type="entry name" value="PGBD-like"/>
    <property type="match status" value="1"/>
</dbReference>
<feature type="chain" id="PRO_5042182286" evidence="1">
    <location>
        <begin position="25"/>
        <end position="163"/>
    </location>
</feature>
<evidence type="ECO:0000259" key="2">
    <source>
        <dbReference type="Pfam" id="PF01471"/>
    </source>
</evidence>
<dbReference type="RefSeq" id="WP_168776260.1">
    <property type="nucleotide sequence ID" value="NZ_JAABNR010000023.1"/>
</dbReference>
<protein>
    <submittedName>
        <fullName evidence="3">Peptidoglycan-binding protein</fullName>
    </submittedName>
</protein>
<evidence type="ECO:0000256" key="1">
    <source>
        <dbReference type="SAM" id="SignalP"/>
    </source>
</evidence>
<dbReference type="AlphaFoldDB" id="A0AAE5BXL1"/>
<dbReference type="Proteomes" id="UP001193501">
    <property type="component" value="Unassembled WGS sequence"/>
</dbReference>
<name>A0AAE5BXL1_9RHOB</name>
<evidence type="ECO:0000313" key="3">
    <source>
        <dbReference type="EMBL" id="NBZ89463.1"/>
    </source>
</evidence>
<dbReference type="Gene3D" id="1.10.101.10">
    <property type="entry name" value="PGBD-like superfamily/PGBD"/>
    <property type="match status" value="1"/>
</dbReference>
<accession>A0AAE5BXL1</accession>
<comment type="caution">
    <text evidence="3">The sequence shown here is derived from an EMBL/GenBank/DDBJ whole genome shotgun (WGS) entry which is preliminary data.</text>
</comment>
<feature type="signal peptide" evidence="1">
    <location>
        <begin position="1"/>
        <end position="24"/>
    </location>
</feature>
<dbReference type="InterPro" id="IPR036365">
    <property type="entry name" value="PGBD-like_sf"/>
</dbReference>
<organism evidence="3 4">
    <name type="scientific">Stagnihabitans tardus</name>
    <dbReference type="NCBI Taxonomy" id="2699202"/>
    <lineage>
        <taxon>Bacteria</taxon>
        <taxon>Pseudomonadati</taxon>
        <taxon>Pseudomonadota</taxon>
        <taxon>Alphaproteobacteria</taxon>
        <taxon>Rhodobacterales</taxon>
        <taxon>Paracoccaceae</taxon>
        <taxon>Stagnihabitans</taxon>
    </lineage>
</organism>
<evidence type="ECO:0000313" key="4">
    <source>
        <dbReference type="Proteomes" id="UP001193501"/>
    </source>
</evidence>
<dbReference type="Pfam" id="PF01471">
    <property type="entry name" value="PG_binding_1"/>
    <property type="match status" value="1"/>
</dbReference>
<reference evidence="3" key="1">
    <citation type="submission" date="2020-01" db="EMBL/GenBank/DDBJ databases">
        <authorList>
            <person name="Chen W.-M."/>
        </authorList>
    </citation>
    <scope>NUCLEOTIDE SEQUENCE</scope>
    <source>
        <strain evidence="3">CYK-10</strain>
    </source>
</reference>
<gene>
    <name evidence="3" type="ORF">GV832_17890</name>
</gene>
<dbReference type="InterPro" id="IPR002477">
    <property type="entry name" value="Peptidoglycan-bd-like"/>
</dbReference>
<keyword evidence="1" id="KW-0732">Signal</keyword>
<dbReference type="EMBL" id="JAABNR010000023">
    <property type="protein sequence ID" value="NBZ89463.1"/>
    <property type="molecule type" value="Genomic_DNA"/>
</dbReference>
<dbReference type="InterPro" id="IPR036366">
    <property type="entry name" value="PGBDSf"/>
</dbReference>